<dbReference type="RefSeq" id="WP_097149554.1">
    <property type="nucleotide sequence ID" value="NZ_OBQC01000006.1"/>
</dbReference>
<name>A0A285UDY8_9BACL</name>
<protein>
    <submittedName>
        <fullName evidence="2">Uncharacterized protein</fullName>
    </submittedName>
</protein>
<keyword evidence="1" id="KW-0812">Transmembrane</keyword>
<dbReference type="Proteomes" id="UP000219252">
    <property type="component" value="Unassembled WGS sequence"/>
</dbReference>
<dbReference type="OrthoDB" id="2085574at2"/>
<evidence type="ECO:0000313" key="2">
    <source>
        <dbReference type="EMBL" id="SOC39887.1"/>
    </source>
</evidence>
<gene>
    <name evidence="2" type="ORF">SAMN05877842_106171</name>
</gene>
<sequence>MSIKDELKKSIPTNLNMTEQEKASIRYRVQKPVPKKRNMQPAFISFLFVVLLGILILPNISIWGHESTTANPTPMSEPEQPLYNLTDEEKLALYEEYVSIVEEANQLKLGLKLEVSPIEEFEDSYWVTVEQFQNRIQGIVDETIENEREAVKDATPNIKYAVTNVNGETTKGTFMVISGLFKEIKVTAKFETEYNAELNRHLFAGIDNVSTELVYKNKGEWEQVSYNGKMVNNGQTYELNIEGIFTYLNISYEKVFTIEFHCDSEGNIQ</sequence>
<organism evidence="2 3">
    <name type="scientific">Ureibacillus acetophenoni</name>
    <dbReference type="NCBI Taxonomy" id="614649"/>
    <lineage>
        <taxon>Bacteria</taxon>
        <taxon>Bacillati</taxon>
        <taxon>Bacillota</taxon>
        <taxon>Bacilli</taxon>
        <taxon>Bacillales</taxon>
        <taxon>Caryophanaceae</taxon>
        <taxon>Ureibacillus</taxon>
    </lineage>
</organism>
<dbReference type="AlphaFoldDB" id="A0A285UDY8"/>
<evidence type="ECO:0000256" key="1">
    <source>
        <dbReference type="SAM" id="Phobius"/>
    </source>
</evidence>
<keyword evidence="1" id="KW-1133">Transmembrane helix</keyword>
<dbReference type="EMBL" id="OBQC01000006">
    <property type="protein sequence ID" value="SOC39887.1"/>
    <property type="molecule type" value="Genomic_DNA"/>
</dbReference>
<accession>A0A285UDY8</accession>
<proteinExistence type="predicted"/>
<keyword evidence="3" id="KW-1185">Reference proteome</keyword>
<reference evidence="3" key="1">
    <citation type="submission" date="2017-08" db="EMBL/GenBank/DDBJ databases">
        <authorList>
            <person name="Varghese N."/>
            <person name="Submissions S."/>
        </authorList>
    </citation>
    <scope>NUCLEOTIDE SEQUENCE [LARGE SCALE GENOMIC DNA]</scope>
    <source>
        <strain evidence="3">JC23</strain>
    </source>
</reference>
<evidence type="ECO:0000313" key="3">
    <source>
        <dbReference type="Proteomes" id="UP000219252"/>
    </source>
</evidence>
<keyword evidence="1" id="KW-0472">Membrane</keyword>
<feature type="transmembrane region" description="Helical" evidence="1">
    <location>
        <begin position="42"/>
        <end position="64"/>
    </location>
</feature>